<protein>
    <submittedName>
        <fullName evidence="1">4183_t:CDS:1</fullName>
    </submittedName>
</protein>
<reference evidence="1" key="1">
    <citation type="submission" date="2021-06" db="EMBL/GenBank/DDBJ databases">
        <authorList>
            <person name="Kallberg Y."/>
            <person name="Tangrot J."/>
            <person name="Rosling A."/>
        </authorList>
    </citation>
    <scope>NUCLEOTIDE SEQUENCE</scope>
    <source>
        <strain evidence="1">28 12/20/2015</strain>
    </source>
</reference>
<dbReference type="Proteomes" id="UP000789366">
    <property type="component" value="Unassembled WGS sequence"/>
</dbReference>
<feature type="non-terminal residue" evidence="1">
    <location>
        <position position="1"/>
    </location>
</feature>
<accession>A0ACA9PXI6</accession>
<name>A0ACA9PXI6_9GLOM</name>
<gene>
    <name evidence="1" type="ORF">SPELUC_LOCUS12989</name>
</gene>
<evidence type="ECO:0000313" key="2">
    <source>
        <dbReference type="Proteomes" id="UP000789366"/>
    </source>
</evidence>
<organism evidence="1 2">
    <name type="scientific">Cetraspora pellucida</name>
    <dbReference type="NCBI Taxonomy" id="1433469"/>
    <lineage>
        <taxon>Eukaryota</taxon>
        <taxon>Fungi</taxon>
        <taxon>Fungi incertae sedis</taxon>
        <taxon>Mucoromycota</taxon>
        <taxon>Glomeromycotina</taxon>
        <taxon>Glomeromycetes</taxon>
        <taxon>Diversisporales</taxon>
        <taxon>Gigasporaceae</taxon>
        <taxon>Cetraspora</taxon>
    </lineage>
</organism>
<sequence>NIYMVDMGCIHKKYYSANATFLSDETIQEIKGSIDIISDAINTMAKKYRISHSCVVDYIENREC</sequence>
<keyword evidence="2" id="KW-1185">Reference proteome</keyword>
<evidence type="ECO:0000313" key="1">
    <source>
        <dbReference type="EMBL" id="CAG8729307.1"/>
    </source>
</evidence>
<proteinExistence type="predicted"/>
<comment type="caution">
    <text evidence="1">The sequence shown here is derived from an EMBL/GenBank/DDBJ whole genome shotgun (WGS) entry which is preliminary data.</text>
</comment>
<dbReference type="EMBL" id="CAJVPW010032685">
    <property type="protein sequence ID" value="CAG8729307.1"/>
    <property type="molecule type" value="Genomic_DNA"/>
</dbReference>